<proteinExistence type="predicted"/>
<sequence length="126" mass="13847">MPQWRKALSVLAARSKIDSAAIFDMNGNLLSRTENFAEKQEDIMAVLHVLTSSNQLKLIKLSVFGDVFTCVCPGQAGVLLANSEGRLFVAVRTLKCMVIAFSNEEARGSCLYHVMEFCKMLESKGG</sequence>
<dbReference type="Pfam" id="PF00235">
    <property type="entry name" value="Profilin"/>
    <property type="match status" value="1"/>
</dbReference>
<dbReference type="SUPFAM" id="SSF55770">
    <property type="entry name" value="Profilin (actin-binding protein)"/>
    <property type="match status" value="1"/>
</dbReference>
<comment type="caution">
    <text evidence="1">The sequence shown here is derived from an EMBL/GenBank/DDBJ whole genome shotgun (WGS) entry which is preliminary data.</text>
</comment>
<name>A0ABD0M9Z6_9CAEN</name>
<dbReference type="InterPro" id="IPR048278">
    <property type="entry name" value="PFN"/>
</dbReference>
<gene>
    <name evidence="1" type="ORF">BaRGS_00000495</name>
</gene>
<protein>
    <recommendedName>
        <fullName evidence="3">Profilin</fullName>
    </recommendedName>
</protein>
<evidence type="ECO:0008006" key="3">
    <source>
        <dbReference type="Google" id="ProtNLM"/>
    </source>
</evidence>
<dbReference type="InterPro" id="IPR036140">
    <property type="entry name" value="PFN_sf"/>
</dbReference>
<organism evidence="1 2">
    <name type="scientific">Batillaria attramentaria</name>
    <dbReference type="NCBI Taxonomy" id="370345"/>
    <lineage>
        <taxon>Eukaryota</taxon>
        <taxon>Metazoa</taxon>
        <taxon>Spiralia</taxon>
        <taxon>Lophotrochozoa</taxon>
        <taxon>Mollusca</taxon>
        <taxon>Gastropoda</taxon>
        <taxon>Caenogastropoda</taxon>
        <taxon>Sorbeoconcha</taxon>
        <taxon>Cerithioidea</taxon>
        <taxon>Batillariidae</taxon>
        <taxon>Batillaria</taxon>
    </lineage>
</organism>
<reference evidence="1 2" key="1">
    <citation type="journal article" date="2023" name="Sci. Data">
        <title>Genome assembly of the Korean intertidal mud-creeper Batillaria attramentaria.</title>
        <authorList>
            <person name="Patra A.K."/>
            <person name="Ho P.T."/>
            <person name="Jun S."/>
            <person name="Lee S.J."/>
            <person name="Kim Y."/>
            <person name="Won Y.J."/>
        </authorList>
    </citation>
    <scope>NUCLEOTIDE SEQUENCE [LARGE SCALE GENOMIC DNA]</scope>
    <source>
        <strain evidence="1">Wonlab-2016</strain>
    </source>
</reference>
<accession>A0ABD0M9Z6</accession>
<dbReference type="AlphaFoldDB" id="A0ABD0M9Z6"/>
<evidence type="ECO:0000313" key="2">
    <source>
        <dbReference type="Proteomes" id="UP001519460"/>
    </source>
</evidence>
<dbReference type="Gene3D" id="3.30.450.30">
    <property type="entry name" value="Dynein light chain 2a, cytoplasmic"/>
    <property type="match status" value="1"/>
</dbReference>
<evidence type="ECO:0000313" key="1">
    <source>
        <dbReference type="EMBL" id="KAK7508256.1"/>
    </source>
</evidence>
<dbReference type="Proteomes" id="UP001519460">
    <property type="component" value="Unassembled WGS sequence"/>
</dbReference>
<keyword evidence="2" id="KW-1185">Reference proteome</keyword>
<dbReference type="EMBL" id="JACVVK020000002">
    <property type="protein sequence ID" value="KAK7508256.1"/>
    <property type="molecule type" value="Genomic_DNA"/>
</dbReference>